<keyword evidence="2" id="KW-0436">Ligase</keyword>
<dbReference type="Pfam" id="PF00120">
    <property type="entry name" value="Gln-synt_C"/>
    <property type="match status" value="1"/>
</dbReference>
<evidence type="ECO:0000256" key="3">
    <source>
        <dbReference type="ARBA" id="ARBA00022741"/>
    </source>
</evidence>
<comment type="caution">
    <text evidence="8">The sequence shown here is derived from an EMBL/GenBank/DDBJ whole genome shotgun (WGS) entry which is preliminary data.</text>
</comment>
<dbReference type="SUPFAM" id="SSF55931">
    <property type="entry name" value="Glutamine synthetase/guanido kinase"/>
    <property type="match status" value="1"/>
</dbReference>
<evidence type="ECO:0000313" key="8">
    <source>
        <dbReference type="EMBL" id="GGD53535.1"/>
    </source>
</evidence>
<dbReference type="SMART" id="SM01230">
    <property type="entry name" value="Gln-synt_C"/>
    <property type="match status" value="1"/>
</dbReference>
<evidence type="ECO:0000259" key="7">
    <source>
        <dbReference type="PROSITE" id="PS51987"/>
    </source>
</evidence>
<dbReference type="EMBL" id="BMKK01000003">
    <property type="protein sequence ID" value="GGD53535.1"/>
    <property type="molecule type" value="Genomic_DNA"/>
</dbReference>
<organism evidence="8 9">
    <name type="scientific">Emticicia aquatilis</name>
    <dbReference type="NCBI Taxonomy" id="1537369"/>
    <lineage>
        <taxon>Bacteria</taxon>
        <taxon>Pseudomonadati</taxon>
        <taxon>Bacteroidota</taxon>
        <taxon>Cytophagia</taxon>
        <taxon>Cytophagales</taxon>
        <taxon>Leadbetterellaceae</taxon>
        <taxon>Emticicia</taxon>
    </lineage>
</organism>
<feature type="domain" description="GS catalytic" evidence="7">
    <location>
        <begin position="112"/>
        <end position="449"/>
    </location>
</feature>
<evidence type="ECO:0000256" key="4">
    <source>
        <dbReference type="ARBA" id="ARBA00022840"/>
    </source>
</evidence>
<evidence type="ECO:0000256" key="1">
    <source>
        <dbReference type="ARBA" id="ARBA00009897"/>
    </source>
</evidence>
<dbReference type="GO" id="GO:0004356">
    <property type="term" value="F:glutamine synthetase activity"/>
    <property type="evidence" value="ECO:0007669"/>
    <property type="project" value="InterPro"/>
</dbReference>
<name>A0A917DPB2_9BACT</name>
<dbReference type="AlphaFoldDB" id="A0A917DPB2"/>
<evidence type="ECO:0000256" key="5">
    <source>
        <dbReference type="PROSITE-ProRule" id="PRU01331"/>
    </source>
</evidence>
<gene>
    <name evidence="8" type="ORF">GCM10011514_17070</name>
</gene>
<dbReference type="InterPro" id="IPR036651">
    <property type="entry name" value="Gln_synt_N_sf"/>
</dbReference>
<reference evidence="8" key="2">
    <citation type="submission" date="2020-09" db="EMBL/GenBank/DDBJ databases">
        <authorList>
            <person name="Sun Q."/>
            <person name="Zhou Y."/>
        </authorList>
    </citation>
    <scope>NUCLEOTIDE SEQUENCE</scope>
    <source>
        <strain evidence="8">CGMCC 1.15958</strain>
    </source>
</reference>
<dbReference type="GO" id="GO:0005524">
    <property type="term" value="F:ATP binding"/>
    <property type="evidence" value="ECO:0007669"/>
    <property type="project" value="UniProtKB-KW"/>
</dbReference>
<dbReference type="PANTHER" id="PTHR43785:SF12">
    <property type="entry name" value="TYPE-1 GLUTAMINE SYNTHETASE 2"/>
    <property type="match status" value="1"/>
</dbReference>
<reference evidence="8" key="1">
    <citation type="journal article" date="2014" name="Int. J. Syst. Evol. Microbiol.">
        <title>Complete genome sequence of Corynebacterium casei LMG S-19264T (=DSM 44701T), isolated from a smear-ripened cheese.</title>
        <authorList>
            <consortium name="US DOE Joint Genome Institute (JGI-PGF)"/>
            <person name="Walter F."/>
            <person name="Albersmeier A."/>
            <person name="Kalinowski J."/>
            <person name="Ruckert C."/>
        </authorList>
    </citation>
    <scope>NUCLEOTIDE SEQUENCE</scope>
    <source>
        <strain evidence="8">CGMCC 1.15958</strain>
    </source>
</reference>
<keyword evidence="4" id="KW-0067">ATP-binding</keyword>
<keyword evidence="9" id="KW-1185">Reference proteome</keyword>
<comment type="similarity">
    <text evidence="1 5 6">Belongs to the glutamine synthetase family.</text>
</comment>
<dbReference type="PANTHER" id="PTHR43785">
    <property type="entry name" value="GAMMA-GLUTAMYLPUTRESCINE SYNTHETASE"/>
    <property type="match status" value="1"/>
</dbReference>
<dbReference type="Gene3D" id="3.30.590.10">
    <property type="entry name" value="Glutamine synthetase/guanido kinase, catalytic domain"/>
    <property type="match status" value="1"/>
</dbReference>
<dbReference type="RefSeq" id="WP_188765644.1">
    <property type="nucleotide sequence ID" value="NZ_BMKK01000003.1"/>
</dbReference>
<dbReference type="Proteomes" id="UP000609064">
    <property type="component" value="Unassembled WGS sequence"/>
</dbReference>
<accession>A0A917DPB2</accession>
<proteinExistence type="inferred from homology"/>
<dbReference type="GO" id="GO:0006542">
    <property type="term" value="P:glutamine biosynthetic process"/>
    <property type="evidence" value="ECO:0007669"/>
    <property type="project" value="InterPro"/>
</dbReference>
<evidence type="ECO:0000256" key="2">
    <source>
        <dbReference type="ARBA" id="ARBA00022598"/>
    </source>
</evidence>
<dbReference type="InterPro" id="IPR008146">
    <property type="entry name" value="Gln_synth_cat_dom"/>
</dbReference>
<dbReference type="Gene3D" id="3.10.20.70">
    <property type="entry name" value="Glutamine synthetase, N-terminal domain"/>
    <property type="match status" value="1"/>
</dbReference>
<dbReference type="FunFam" id="3.30.590.10:FF:000005">
    <property type="entry name" value="Probable glutamine synthetase"/>
    <property type="match status" value="1"/>
</dbReference>
<dbReference type="PROSITE" id="PS51987">
    <property type="entry name" value="GS_CATALYTIC"/>
    <property type="match status" value="1"/>
</dbReference>
<dbReference type="GO" id="GO:0006576">
    <property type="term" value="P:biogenic amine metabolic process"/>
    <property type="evidence" value="ECO:0007669"/>
    <property type="project" value="UniProtKB-ARBA"/>
</dbReference>
<dbReference type="InterPro" id="IPR014746">
    <property type="entry name" value="Gln_synth/guanido_kin_cat_dom"/>
</dbReference>
<dbReference type="SUPFAM" id="SSF54368">
    <property type="entry name" value="Glutamine synthetase, N-terminal domain"/>
    <property type="match status" value="1"/>
</dbReference>
<keyword evidence="3" id="KW-0547">Nucleotide-binding</keyword>
<sequence length="449" mass="50583">MTQQEIINYVNTHPSGKVKLAIADIDGVLRGKYISKQKFMSLLDGDLGFCDVVFGWDMADVCYDNPSFTGWHSGYPDAKAKLDLSTFRKIPWENDIPFFLAEFIEDAAEVCPRNVLKRVIEDADKQGFKPFFSQEFEWFNFEETPASVHEKGFQNLTPLTPGMFGYSLLRSSLRNDFMTNIFEQLTKFDIPLEGLHTETGPGVYEAAITYSDILSAADRAILFKTSVKEIANKLGIMATFMAKINENLPGCSGHVHQSLWDSAEKTNLFYDENAPNHISSLMESYMAGQLHCLPHILPMVAPTINSYKRLVEGAWAPTTLTWAVDNRTVALRALPLGKKSCRLETRVVGSDTNPYLALAACLAAGLYGIRHQLKLNQPATVGNGYRDLSNGILPSNLHEATQAMKNSAIAKELFGENFVQHFTQTRDWEWRQHAKVVTDWELKRYFEIV</sequence>
<evidence type="ECO:0000313" key="9">
    <source>
        <dbReference type="Proteomes" id="UP000609064"/>
    </source>
</evidence>
<dbReference type="GO" id="GO:0042402">
    <property type="term" value="P:biogenic amine catabolic process"/>
    <property type="evidence" value="ECO:0007669"/>
    <property type="project" value="UniProtKB-ARBA"/>
</dbReference>
<evidence type="ECO:0000256" key="6">
    <source>
        <dbReference type="RuleBase" id="RU000384"/>
    </source>
</evidence>
<protein>
    <submittedName>
        <fullName evidence="8">Glutamine synthetase</fullName>
    </submittedName>
</protein>